<evidence type="ECO:0000313" key="9">
    <source>
        <dbReference type="EMBL" id="EKE76280.1"/>
    </source>
</evidence>
<feature type="transmembrane region" description="Helical" evidence="7">
    <location>
        <begin position="34"/>
        <end position="63"/>
    </location>
</feature>
<dbReference type="GO" id="GO:0005886">
    <property type="term" value="C:plasma membrane"/>
    <property type="evidence" value="ECO:0007669"/>
    <property type="project" value="UniProtKB-SubCell"/>
</dbReference>
<evidence type="ECO:0000259" key="8">
    <source>
        <dbReference type="Pfam" id="PF04024"/>
    </source>
</evidence>
<keyword evidence="4 7" id="KW-1133">Transmembrane helix</keyword>
<evidence type="ECO:0000256" key="6">
    <source>
        <dbReference type="SAM" id="Coils"/>
    </source>
</evidence>
<keyword evidence="10" id="KW-1185">Reference proteome</keyword>
<dbReference type="InterPro" id="IPR052027">
    <property type="entry name" value="PspC"/>
</dbReference>
<evidence type="ECO:0000313" key="10">
    <source>
        <dbReference type="Proteomes" id="UP000006755"/>
    </source>
</evidence>
<sequence>MSNSTRGNLYRYPDEARLGGVCAGLAHYFNMETWLVRVLVVSGALLTTGTFFVVVYVALWFILEKAPSTSNGSKEKPIQVKNQVWQSGEPPRQAMKDLNDQFERLENRLRSLEGHVTSAEFQLNRQISRL</sequence>
<evidence type="ECO:0000256" key="5">
    <source>
        <dbReference type="ARBA" id="ARBA00023136"/>
    </source>
</evidence>
<dbReference type="Pfam" id="PF04024">
    <property type="entry name" value="PspC"/>
    <property type="match status" value="1"/>
</dbReference>
<feature type="domain" description="Phage shock protein PspC N-terminal" evidence="8">
    <location>
        <begin position="8"/>
        <end position="65"/>
    </location>
</feature>
<dbReference type="RefSeq" id="WP_008483393.1">
    <property type="nucleotide sequence ID" value="NZ_AMRI01000005.1"/>
</dbReference>
<keyword evidence="6" id="KW-0175">Coiled coil</keyword>
<dbReference type="PANTHER" id="PTHR33885:SF3">
    <property type="entry name" value="PHAGE SHOCK PROTEIN C"/>
    <property type="match status" value="1"/>
</dbReference>
<dbReference type="InterPro" id="IPR014320">
    <property type="entry name" value="Phageshock_PspC"/>
</dbReference>
<dbReference type="EMBL" id="AMRI01000005">
    <property type="protein sequence ID" value="EKE76280.1"/>
    <property type="molecule type" value="Genomic_DNA"/>
</dbReference>
<evidence type="ECO:0000256" key="1">
    <source>
        <dbReference type="ARBA" id="ARBA00004162"/>
    </source>
</evidence>
<dbReference type="PANTHER" id="PTHR33885">
    <property type="entry name" value="PHAGE SHOCK PROTEIN C"/>
    <property type="match status" value="1"/>
</dbReference>
<comment type="caution">
    <text evidence="9">The sequence shown here is derived from an EMBL/GenBank/DDBJ whole genome shotgun (WGS) entry which is preliminary data.</text>
</comment>
<dbReference type="eggNOG" id="COG1983">
    <property type="taxonomic scope" value="Bacteria"/>
</dbReference>
<name>K2KG23_9GAMM</name>
<keyword evidence="5 7" id="KW-0472">Membrane</keyword>
<keyword evidence="2" id="KW-1003">Cell membrane</keyword>
<dbReference type="InterPro" id="IPR007168">
    <property type="entry name" value="Phageshock_PspC_N"/>
</dbReference>
<evidence type="ECO:0000256" key="7">
    <source>
        <dbReference type="SAM" id="Phobius"/>
    </source>
</evidence>
<dbReference type="NCBIfam" id="TIGR02978">
    <property type="entry name" value="phageshock_pspC"/>
    <property type="match status" value="1"/>
</dbReference>
<evidence type="ECO:0000256" key="4">
    <source>
        <dbReference type="ARBA" id="ARBA00022989"/>
    </source>
</evidence>
<protein>
    <submittedName>
        <fullName evidence="9">Phage shock protein C, PspC</fullName>
    </submittedName>
</protein>
<evidence type="ECO:0000256" key="2">
    <source>
        <dbReference type="ARBA" id="ARBA00022475"/>
    </source>
</evidence>
<accession>K2KG23</accession>
<dbReference type="AlphaFoldDB" id="K2KG23"/>
<comment type="subcellular location">
    <subcellularLocation>
        <location evidence="1">Cell membrane</location>
        <topology evidence="1">Single-pass membrane protein</topology>
    </subcellularLocation>
</comment>
<feature type="coiled-coil region" evidence="6">
    <location>
        <begin position="95"/>
        <end position="122"/>
    </location>
</feature>
<evidence type="ECO:0000256" key="3">
    <source>
        <dbReference type="ARBA" id="ARBA00022692"/>
    </source>
</evidence>
<organism evidence="9 10">
    <name type="scientific">Gallaecimonas xiamenensis 3-C-1</name>
    <dbReference type="NCBI Taxonomy" id="745411"/>
    <lineage>
        <taxon>Bacteria</taxon>
        <taxon>Pseudomonadati</taxon>
        <taxon>Pseudomonadota</taxon>
        <taxon>Gammaproteobacteria</taxon>
        <taxon>Enterobacterales</taxon>
        <taxon>Gallaecimonadaceae</taxon>
        <taxon>Gallaecimonas</taxon>
    </lineage>
</organism>
<gene>
    <name evidence="9" type="ORF">B3C1_05210</name>
</gene>
<proteinExistence type="predicted"/>
<keyword evidence="3 7" id="KW-0812">Transmembrane</keyword>
<dbReference type="STRING" id="745411.B3C1_05210"/>
<dbReference type="OrthoDB" id="7359894at2"/>
<reference evidence="9 10" key="1">
    <citation type="journal article" date="2012" name="J. Bacteriol.">
        <title>Genome Sequence of Gallaecimonas xiamenensis Type Strain 3-C-1.</title>
        <authorList>
            <person name="Lai Q."/>
            <person name="Wang L."/>
            <person name="Wang W."/>
            <person name="Shao Z."/>
        </authorList>
    </citation>
    <scope>NUCLEOTIDE SEQUENCE [LARGE SCALE GENOMIC DNA]</scope>
    <source>
        <strain evidence="9 10">3-C-1</strain>
    </source>
</reference>
<dbReference type="Proteomes" id="UP000006755">
    <property type="component" value="Unassembled WGS sequence"/>
</dbReference>